<dbReference type="Gene3D" id="3.90.245.10">
    <property type="entry name" value="Ribonucleoside hydrolase-like"/>
    <property type="match status" value="1"/>
</dbReference>
<dbReference type="SUPFAM" id="SSF53590">
    <property type="entry name" value="Nucleoside hydrolase"/>
    <property type="match status" value="1"/>
</dbReference>
<sequence length="319" mass="33412">MDVILDVDTGVDDALALLLALRAPDVNVRAITCVDGNVDVDSVVTNTLAVLDAARAPQIPVARGCPQPLAAERIHAQQVHGCDGLGGVRLADPGREPVEAHAVEVLRRTLLDSAKPLTVVTLAPLTNVAVLLTCYPELADRIDRMVVMGGSAGFGGNDSVAAEFNLLHDPEAADIVFRSGVPITMYGLDAFYEVTVDTETAHGLSGSTDPAGALAGSLLLAQAQRFATREVTIGDAGAVAAAIWPEHIDTDPHHVRIELHGAHTRGSTVVDQRARRGILAGRASGAHNARVVWSVDEAALRETFLTAVSRHAQPVSTVA</sequence>
<evidence type="ECO:0000313" key="5">
    <source>
        <dbReference type="Proteomes" id="UP000582974"/>
    </source>
</evidence>
<dbReference type="AlphaFoldDB" id="A0A838AEE6"/>
<dbReference type="RefSeq" id="WP_180894504.1">
    <property type="nucleotide sequence ID" value="NZ_JACCKD010000008.1"/>
</dbReference>
<keyword evidence="2" id="KW-0326">Glycosidase</keyword>
<evidence type="ECO:0000313" key="4">
    <source>
        <dbReference type="EMBL" id="MBA0127676.1"/>
    </source>
</evidence>
<dbReference type="InterPro" id="IPR036452">
    <property type="entry name" value="Ribo_hydro-like"/>
</dbReference>
<dbReference type="EMBL" id="JACCKD010000008">
    <property type="protein sequence ID" value="MBA0127676.1"/>
    <property type="molecule type" value="Genomic_DNA"/>
</dbReference>
<accession>A0A838AEE6</accession>
<dbReference type="PANTHER" id="PTHR12304:SF4">
    <property type="entry name" value="URIDINE NUCLEOSIDASE"/>
    <property type="match status" value="1"/>
</dbReference>
<dbReference type="InterPro" id="IPR023186">
    <property type="entry name" value="IUNH"/>
</dbReference>
<dbReference type="GO" id="GO:0008477">
    <property type="term" value="F:purine nucleosidase activity"/>
    <property type="evidence" value="ECO:0007669"/>
    <property type="project" value="TreeGrafter"/>
</dbReference>
<dbReference type="Pfam" id="PF01156">
    <property type="entry name" value="IU_nuc_hydro"/>
    <property type="match status" value="1"/>
</dbReference>
<reference evidence="4 5" key="1">
    <citation type="submission" date="2020-07" db="EMBL/GenBank/DDBJ databases">
        <title>Genome of Haloechinothrix sp.</title>
        <authorList>
            <person name="Tang S.-K."/>
            <person name="Yang L."/>
            <person name="Zhu W.-Y."/>
        </authorList>
    </citation>
    <scope>NUCLEOTIDE SEQUENCE [LARGE SCALE GENOMIC DNA]</scope>
    <source>
        <strain evidence="4 5">YIM 98757</strain>
    </source>
</reference>
<protein>
    <submittedName>
        <fullName evidence="4">Nucleoside hydrolase</fullName>
    </submittedName>
</protein>
<evidence type="ECO:0000256" key="2">
    <source>
        <dbReference type="ARBA" id="ARBA00023295"/>
    </source>
</evidence>
<evidence type="ECO:0000256" key="1">
    <source>
        <dbReference type="ARBA" id="ARBA00022801"/>
    </source>
</evidence>
<comment type="caution">
    <text evidence="4">The sequence shown here is derived from an EMBL/GenBank/DDBJ whole genome shotgun (WGS) entry which is preliminary data.</text>
</comment>
<dbReference type="GO" id="GO:0006152">
    <property type="term" value="P:purine nucleoside catabolic process"/>
    <property type="evidence" value="ECO:0007669"/>
    <property type="project" value="TreeGrafter"/>
</dbReference>
<organism evidence="4 5">
    <name type="scientific">Haloechinothrix aidingensis</name>
    <dbReference type="NCBI Taxonomy" id="2752311"/>
    <lineage>
        <taxon>Bacteria</taxon>
        <taxon>Bacillati</taxon>
        <taxon>Actinomycetota</taxon>
        <taxon>Actinomycetes</taxon>
        <taxon>Pseudonocardiales</taxon>
        <taxon>Pseudonocardiaceae</taxon>
        <taxon>Haloechinothrix</taxon>
    </lineage>
</organism>
<dbReference type="InterPro" id="IPR001910">
    <property type="entry name" value="Inosine/uridine_hydrolase_dom"/>
</dbReference>
<dbReference type="GO" id="GO:0005829">
    <property type="term" value="C:cytosol"/>
    <property type="evidence" value="ECO:0007669"/>
    <property type="project" value="TreeGrafter"/>
</dbReference>
<feature type="domain" description="Inosine/uridine-preferring nucleoside hydrolase" evidence="3">
    <location>
        <begin position="3"/>
        <end position="301"/>
    </location>
</feature>
<keyword evidence="5" id="KW-1185">Reference proteome</keyword>
<dbReference type="PANTHER" id="PTHR12304">
    <property type="entry name" value="INOSINE-URIDINE PREFERRING NUCLEOSIDE HYDROLASE"/>
    <property type="match status" value="1"/>
</dbReference>
<proteinExistence type="predicted"/>
<keyword evidence="1 4" id="KW-0378">Hydrolase</keyword>
<gene>
    <name evidence="4" type="ORF">H0B56_19200</name>
</gene>
<evidence type="ECO:0000259" key="3">
    <source>
        <dbReference type="Pfam" id="PF01156"/>
    </source>
</evidence>
<dbReference type="Proteomes" id="UP000582974">
    <property type="component" value="Unassembled WGS sequence"/>
</dbReference>
<name>A0A838AEE6_9PSEU</name>